<dbReference type="AlphaFoldDB" id="A0A8J7SKR2"/>
<evidence type="ECO:0000313" key="3">
    <source>
        <dbReference type="EMBL" id="MBP5856368.1"/>
    </source>
</evidence>
<dbReference type="Pfam" id="PF00561">
    <property type="entry name" value="Abhydrolase_1"/>
    <property type="match status" value="1"/>
</dbReference>
<accession>A0A8J7SKR2</accession>
<comment type="caution">
    <text evidence="3">The sequence shown here is derived from an EMBL/GenBank/DDBJ whole genome shotgun (WGS) entry which is preliminary data.</text>
</comment>
<dbReference type="RefSeq" id="WP_210680949.1">
    <property type="nucleotide sequence ID" value="NZ_JAGMWN010000002.1"/>
</dbReference>
<dbReference type="InterPro" id="IPR000639">
    <property type="entry name" value="Epox_hydrolase-like"/>
</dbReference>
<keyword evidence="1 3" id="KW-0378">Hydrolase</keyword>
<evidence type="ECO:0000259" key="2">
    <source>
        <dbReference type="Pfam" id="PF00561"/>
    </source>
</evidence>
<feature type="domain" description="AB hydrolase-1" evidence="2">
    <location>
        <begin position="18"/>
        <end position="250"/>
    </location>
</feature>
<dbReference type="EMBL" id="JAGMWN010000002">
    <property type="protein sequence ID" value="MBP5856368.1"/>
    <property type="molecule type" value="Genomic_DNA"/>
</dbReference>
<dbReference type="PANTHER" id="PTHR46118:SF4">
    <property type="entry name" value="PROTEIN ABHD11"/>
    <property type="match status" value="1"/>
</dbReference>
<dbReference type="SUPFAM" id="SSF53474">
    <property type="entry name" value="alpha/beta-Hydrolases"/>
    <property type="match status" value="1"/>
</dbReference>
<organism evidence="3 4">
    <name type="scientific">Marivibrio halodurans</name>
    <dbReference type="NCBI Taxonomy" id="2039722"/>
    <lineage>
        <taxon>Bacteria</taxon>
        <taxon>Pseudomonadati</taxon>
        <taxon>Pseudomonadota</taxon>
        <taxon>Alphaproteobacteria</taxon>
        <taxon>Rhodospirillales</taxon>
        <taxon>Rhodospirillaceae</taxon>
        <taxon>Marivibrio</taxon>
    </lineage>
</organism>
<dbReference type="PRINTS" id="PR00111">
    <property type="entry name" value="ABHYDROLASE"/>
</dbReference>
<dbReference type="PRINTS" id="PR00412">
    <property type="entry name" value="EPOXHYDRLASE"/>
</dbReference>
<sequence length="263" mass="28043">MPLTLATTDLSTDRSETPLVILHGLFGQRKNWTSLQKQFARSRPAIAADLRNHGESPWDDAMDYPAMAADVAALIEGVPGGGPADVLGHSMGGKVAMMLALTRPELVARLIVVDIAPAPSTAGGLAAYAEAMRALDLSGVTRRGDADSMLADAVPDQSVRAFLLTNLAREGEGYGWQPNLDVLAARMDDIEGFPEPEDGATPYEGETLFIAGGKSDYVGPQHQAAIDRLFPRARIDTIPSAGHWVHAEAPRPFMETALGFLDD</sequence>
<dbReference type="InterPro" id="IPR029058">
    <property type="entry name" value="AB_hydrolase_fold"/>
</dbReference>
<keyword evidence="4" id="KW-1185">Reference proteome</keyword>
<protein>
    <submittedName>
        <fullName evidence="3">Alpha/beta fold hydrolase</fullName>
    </submittedName>
</protein>
<dbReference type="Gene3D" id="3.40.50.1820">
    <property type="entry name" value="alpha/beta hydrolase"/>
    <property type="match status" value="1"/>
</dbReference>
<proteinExistence type="predicted"/>
<gene>
    <name evidence="3" type="ORF">KAJ83_05075</name>
</gene>
<dbReference type="InterPro" id="IPR000073">
    <property type="entry name" value="AB_hydrolase_1"/>
</dbReference>
<dbReference type="PANTHER" id="PTHR46118">
    <property type="entry name" value="PROTEIN ABHD11"/>
    <property type="match status" value="1"/>
</dbReference>
<reference evidence="3" key="1">
    <citation type="submission" date="2021-04" db="EMBL/GenBank/DDBJ databases">
        <authorList>
            <person name="Zhang D.-C."/>
        </authorList>
    </citation>
    <scope>NUCLEOTIDE SEQUENCE</scope>
    <source>
        <strain evidence="3">CGMCC 1.15697</strain>
    </source>
</reference>
<name>A0A8J7SKR2_9PROT</name>
<dbReference type="GO" id="GO:0052689">
    <property type="term" value="F:carboxylic ester hydrolase activity"/>
    <property type="evidence" value="ECO:0007669"/>
    <property type="project" value="TreeGrafter"/>
</dbReference>
<evidence type="ECO:0000313" key="4">
    <source>
        <dbReference type="Proteomes" id="UP000672602"/>
    </source>
</evidence>
<evidence type="ECO:0000256" key="1">
    <source>
        <dbReference type="ARBA" id="ARBA00022801"/>
    </source>
</evidence>
<dbReference type="Proteomes" id="UP000672602">
    <property type="component" value="Unassembled WGS sequence"/>
</dbReference>